<name>A0A939BRK3_9FIRM</name>
<keyword evidence="2" id="KW-1185">Reference proteome</keyword>
<organism evidence="1 2">
    <name type="scientific">Halanaerobacter jeridensis</name>
    <dbReference type="NCBI Taxonomy" id="706427"/>
    <lineage>
        <taxon>Bacteria</taxon>
        <taxon>Bacillati</taxon>
        <taxon>Bacillota</taxon>
        <taxon>Clostridia</taxon>
        <taxon>Halanaerobiales</taxon>
        <taxon>Halobacteroidaceae</taxon>
        <taxon>Halanaerobacter</taxon>
    </lineage>
</organism>
<accession>A0A939BRK3</accession>
<gene>
    <name evidence="1" type="ORF">JOC47_000937</name>
</gene>
<dbReference type="EMBL" id="JAFBDQ010000004">
    <property type="protein sequence ID" value="MBM7556101.1"/>
    <property type="molecule type" value="Genomic_DNA"/>
</dbReference>
<dbReference type="RefSeq" id="WP_204700818.1">
    <property type="nucleotide sequence ID" value="NZ_JAFBDQ010000004.1"/>
</dbReference>
<reference evidence="1" key="1">
    <citation type="submission" date="2021-01" db="EMBL/GenBank/DDBJ databases">
        <title>Genomic Encyclopedia of Type Strains, Phase IV (KMG-IV): sequencing the most valuable type-strain genomes for metagenomic binning, comparative biology and taxonomic classification.</title>
        <authorList>
            <person name="Goeker M."/>
        </authorList>
    </citation>
    <scope>NUCLEOTIDE SEQUENCE</scope>
    <source>
        <strain evidence="1">DSM 23230</strain>
    </source>
</reference>
<evidence type="ECO:0000313" key="1">
    <source>
        <dbReference type="EMBL" id="MBM7556101.1"/>
    </source>
</evidence>
<dbReference type="Proteomes" id="UP000774000">
    <property type="component" value="Unassembled WGS sequence"/>
</dbReference>
<protein>
    <submittedName>
        <fullName evidence="1">Uncharacterized protein</fullName>
    </submittedName>
</protein>
<sequence>MILVIDSNNKIKLILILIILLLLISVQINAAEEKKSNDVLVSYNVERSLENNWLEIDKLKKLDLIDASVIPVPDLDQIPLLDEDLMYKQYNKYYTK</sequence>
<dbReference type="AlphaFoldDB" id="A0A939BRK3"/>
<evidence type="ECO:0000313" key="2">
    <source>
        <dbReference type="Proteomes" id="UP000774000"/>
    </source>
</evidence>
<comment type="caution">
    <text evidence="1">The sequence shown here is derived from an EMBL/GenBank/DDBJ whole genome shotgun (WGS) entry which is preliminary data.</text>
</comment>
<proteinExistence type="predicted"/>